<keyword evidence="1" id="KW-1133">Transmembrane helix</keyword>
<feature type="transmembrane region" description="Helical" evidence="1">
    <location>
        <begin position="87"/>
        <end position="111"/>
    </location>
</feature>
<accession>A0A1J5U5G3</accession>
<sequence>MSTSDEKSSLEISDEPDEDQIVILPEDDVEFQDIKEDKIEIKNQSTFVSQREIIAILFSKKTLYHVLVLFFLLTFFGIVSYTKSDLATSLILIFGYGSSLGYFFTAALNRFEEVKNLSRSKSFTSLILPISLSLVFSSFFWAALNNETYGQNMERFLTWGYIFIFVVWQFAQAWWMRVPFKEIALRQMSKVEENSTSKIGIILNLLSPLVWMAIGVLCFILVSQNIASFTDNFDSVFILFWILLMSLMGSVTFYFLKNMHREFLYDSKVAAFSGYFALGYWGFLSYHAGVFLYSMYNDPSFLYDLVFMIITIMLVIYSLSANVLRGEARRAHLSPTNHYIGKATGLMSRHNVIFYSISFTIAYGASNFFLATADTSLIGGIKGVSRIAHMIVLVSGILVLLIVNYNLLTGRGLISEGFVESIRSPKHN</sequence>
<proteinExistence type="predicted"/>
<evidence type="ECO:0000313" key="2">
    <source>
        <dbReference type="EMBL" id="OIR21228.1"/>
    </source>
</evidence>
<gene>
    <name evidence="2" type="ORF">BD935_00390</name>
</gene>
<dbReference type="EMBL" id="MIZA01000001">
    <property type="protein sequence ID" value="OIR21228.1"/>
    <property type="molecule type" value="Genomic_DNA"/>
</dbReference>
<feature type="transmembrane region" description="Helical" evidence="1">
    <location>
        <begin position="235"/>
        <end position="256"/>
    </location>
</feature>
<evidence type="ECO:0000256" key="1">
    <source>
        <dbReference type="SAM" id="Phobius"/>
    </source>
</evidence>
<dbReference type="STRING" id="1888995.BD935_00390"/>
<feature type="transmembrane region" description="Helical" evidence="1">
    <location>
        <begin position="199"/>
        <end position="223"/>
    </location>
</feature>
<feature type="transmembrane region" description="Helical" evidence="1">
    <location>
        <begin position="123"/>
        <end position="144"/>
    </location>
</feature>
<feature type="transmembrane region" description="Helical" evidence="1">
    <location>
        <begin position="156"/>
        <end position="178"/>
    </location>
</feature>
<feature type="transmembrane region" description="Helical" evidence="1">
    <location>
        <begin position="302"/>
        <end position="324"/>
    </location>
</feature>
<reference evidence="2 3" key="1">
    <citation type="submission" date="2016-08" db="EMBL/GenBank/DDBJ databases">
        <title>New Insights into Marine Group III Euryarchaeota, from dark to light.</title>
        <authorList>
            <person name="Haro-Moreno J.M."/>
            <person name="Rodriguez-Valera F."/>
            <person name="Lopez-Garcia P."/>
            <person name="Moreira D."/>
            <person name="Martin-Cuadrado A.B."/>
        </authorList>
    </citation>
    <scope>NUCLEOTIDE SEQUENCE [LARGE SCALE GENOMIC DNA]</scope>
    <source>
        <strain evidence="2">CG-Epi1</strain>
    </source>
</reference>
<feature type="transmembrane region" description="Helical" evidence="1">
    <location>
        <begin position="63"/>
        <end position="81"/>
    </location>
</feature>
<evidence type="ECO:0000313" key="3">
    <source>
        <dbReference type="Proteomes" id="UP000183080"/>
    </source>
</evidence>
<keyword evidence="1" id="KW-0472">Membrane</keyword>
<feature type="transmembrane region" description="Helical" evidence="1">
    <location>
        <begin position="352"/>
        <end position="372"/>
    </location>
</feature>
<organism evidence="2 3">
    <name type="scientific">Marine Group III euryarchaeote CG-Epi1</name>
    <dbReference type="NCBI Taxonomy" id="1888995"/>
    <lineage>
        <taxon>Archaea</taxon>
        <taxon>Methanobacteriati</taxon>
        <taxon>Thermoplasmatota</taxon>
        <taxon>Thermoplasmata</taxon>
        <taxon>Candidatus Thermoprofundales</taxon>
    </lineage>
</organism>
<dbReference type="AlphaFoldDB" id="A0A1J5U5G3"/>
<protein>
    <submittedName>
        <fullName evidence="2">Uncharacterized protein</fullName>
    </submittedName>
</protein>
<feature type="transmembrane region" description="Helical" evidence="1">
    <location>
        <begin position="277"/>
        <end position="296"/>
    </location>
</feature>
<feature type="transmembrane region" description="Helical" evidence="1">
    <location>
        <begin position="387"/>
        <end position="408"/>
    </location>
</feature>
<keyword evidence="1" id="KW-0812">Transmembrane</keyword>
<name>A0A1J5U5G3_9ARCH</name>
<comment type="caution">
    <text evidence="2">The sequence shown here is derived from an EMBL/GenBank/DDBJ whole genome shotgun (WGS) entry which is preliminary data.</text>
</comment>
<dbReference type="Proteomes" id="UP000183080">
    <property type="component" value="Unassembled WGS sequence"/>
</dbReference>